<evidence type="ECO:0000256" key="4">
    <source>
        <dbReference type="ARBA" id="ARBA00022989"/>
    </source>
</evidence>
<keyword evidence="10" id="KW-1185">Reference proteome</keyword>
<comment type="caution">
    <text evidence="9">The sequence shown here is derived from an EMBL/GenBank/DDBJ whole genome shotgun (WGS) entry which is preliminary data.</text>
</comment>
<feature type="transmembrane region" description="Helical" evidence="6">
    <location>
        <begin position="681"/>
        <end position="705"/>
    </location>
</feature>
<keyword evidence="2" id="KW-1003">Cell membrane</keyword>
<feature type="transmembrane region" description="Helical" evidence="6">
    <location>
        <begin position="379"/>
        <end position="403"/>
    </location>
</feature>
<dbReference type="Pfam" id="PF02687">
    <property type="entry name" value="FtsX"/>
    <property type="match status" value="2"/>
</dbReference>
<evidence type="ECO:0000259" key="7">
    <source>
        <dbReference type="Pfam" id="PF02687"/>
    </source>
</evidence>
<evidence type="ECO:0000256" key="1">
    <source>
        <dbReference type="ARBA" id="ARBA00004651"/>
    </source>
</evidence>
<feature type="domain" description="MacB-like periplasmic core" evidence="8">
    <location>
        <begin position="432"/>
        <end position="612"/>
    </location>
</feature>
<organism evidence="9 10">
    <name type="scientific">Spirosoma agri</name>
    <dbReference type="NCBI Taxonomy" id="1987381"/>
    <lineage>
        <taxon>Bacteria</taxon>
        <taxon>Pseudomonadati</taxon>
        <taxon>Bacteroidota</taxon>
        <taxon>Cytophagia</taxon>
        <taxon>Cytophagales</taxon>
        <taxon>Cytophagaceae</taxon>
        <taxon>Spirosoma</taxon>
    </lineage>
</organism>
<evidence type="ECO:0000313" key="9">
    <source>
        <dbReference type="EMBL" id="NEU70827.1"/>
    </source>
</evidence>
<evidence type="ECO:0000256" key="5">
    <source>
        <dbReference type="ARBA" id="ARBA00023136"/>
    </source>
</evidence>
<dbReference type="PANTHER" id="PTHR30572:SF18">
    <property type="entry name" value="ABC-TYPE MACROLIDE FAMILY EXPORT SYSTEM PERMEASE COMPONENT 2"/>
    <property type="match status" value="1"/>
</dbReference>
<feature type="domain" description="ABC3 transporter permease C-terminal" evidence="7">
    <location>
        <begin position="687"/>
        <end position="797"/>
    </location>
</feature>
<name>A0A6M0IS74_9BACT</name>
<feature type="transmembrane region" description="Helical" evidence="6">
    <location>
        <begin position="283"/>
        <end position="304"/>
    </location>
</feature>
<evidence type="ECO:0000313" key="10">
    <source>
        <dbReference type="Proteomes" id="UP000477386"/>
    </source>
</evidence>
<feature type="transmembrane region" description="Helical" evidence="6">
    <location>
        <begin position="21"/>
        <end position="41"/>
    </location>
</feature>
<keyword evidence="3 6" id="KW-0812">Transmembrane</keyword>
<dbReference type="Pfam" id="PF12704">
    <property type="entry name" value="MacB_PCD"/>
    <property type="match status" value="2"/>
</dbReference>
<gene>
    <name evidence="9" type="ORF">GK091_28440</name>
</gene>
<feature type="transmembrane region" description="Helical" evidence="6">
    <location>
        <begin position="767"/>
        <end position="787"/>
    </location>
</feature>
<evidence type="ECO:0000259" key="8">
    <source>
        <dbReference type="Pfam" id="PF12704"/>
    </source>
</evidence>
<sequence length="804" mass="91550">MIRNHFKIAWRNLLHQKLYSLITIGSLTIAITAVLLIMMWIQNELRFDAYQPNADRTFLVTNQEQTDITQSTLWEHSPYPLAATMTRQFPEVELVAQMARSQPNEVNLQVSDRIFTQDYVAYVDDNWFKLFQYEVLEGTLAMFSAHPHSLILTESKAKTLFGLTQVAGHRVRIDSTDYLVKAVIKDNPVNSSFQFEVILPLVSTLNTQLKRDEANNWLYPTHRTFVRLQPHTNVALTARKITQLYEAHRDKKNLTAGLLPVQELHFQNGFKVSAFAHGDRTTVTIFILLATLLLLTACINYVNLSVARTSVRSKEIGVRKIVGASRVQLFWQIIAECILTSGLALGLAQVLVSASLPAFNQFVDRTFSFNPMEWHTAGLLLGCWVAMLLLISVYPALLLSSINPLHLFRGSVFFRVKSSSFRQVLTTSQFGLAVVMILGTIGIYRQLWFMQTQHKGYDRRQLFTVQVPREQVTISSFDESKAYHQRLESRLQLLKQDLQAQSPIKEVVRMNMTSVVDNGYTTSGGIDWDGRPANFQPAYISYAADEDLNKVMPFDFSEGRWFDPQLRSDQDNVVLNETAVKQFGLTSPVVGKRFNQGKIIGVVRDFYHQNLHEKIAPVIIRTNLPNQASFLIETRSGQVSEALETTLASFRKQFPHESLIYTFTDQEFDKLYRDDQKALKFTLWFCGLSILIACMGLLAMMTFAIEQRQKEIGVRKVLGASVRSIVMLLSNDFLRQMAIAIVLASPIAMYCLNRWLERFAYRITPEWWMVVLAGLLATSVALLTISVQSVKAATTNPVKTLRRE</sequence>
<dbReference type="PANTHER" id="PTHR30572">
    <property type="entry name" value="MEMBRANE COMPONENT OF TRANSPORTER-RELATED"/>
    <property type="match status" value="1"/>
</dbReference>
<dbReference type="InterPro" id="IPR003838">
    <property type="entry name" value="ABC3_permease_C"/>
</dbReference>
<evidence type="ECO:0000256" key="2">
    <source>
        <dbReference type="ARBA" id="ARBA00022475"/>
    </source>
</evidence>
<dbReference type="GO" id="GO:0022857">
    <property type="term" value="F:transmembrane transporter activity"/>
    <property type="evidence" value="ECO:0007669"/>
    <property type="project" value="TreeGrafter"/>
</dbReference>
<keyword evidence="4 6" id="KW-1133">Transmembrane helix</keyword>
<keyword evidence="5 6" id="KW-0472">Membrane</keyword>
<feature type="domain" description="MacB-like periplasmic core" evidence="8">
    <location>
        <begin position="20"/>
        <end position="244"/>
    </location>
</feature>
<dbReference type="Proteomes" id="UP000477386">
    <property type="component" value="Unassembled WGS sequence"/>
</dbReference>
<dbReference type="RefSeq" id="WP_164044140.1">
    <property type="nucleotide sequence ID" value="NZ_JAAGNZ010000009.1"/>
</dbReference>
<protein>
    <submittedName>
        <fullName evidence="9">FtsX-like permease family protein</fullName>
    </submittedName>
</protein>
<proteinExistence type="predicted"/>
<feature type="domain" description="ABC3 transporter permease C-terminal" evidence="7">
    <location>
        <begin position="288"/>
        <end position="404"/>
    </location>
</feature>
<dbReference type="InterPro" id="IPR050250">
    <property type="entry name" value="Macrolide_Exporter_MacB"/>
</dbReference>
<dbReference type="GO" id="GO:0005886">
    <property type="term" value="C:plasma membrane"/>
    <property type="evidence" value="ECO:0007669"/>
    <property type="project" value="UniProtKB-SubCell"/>
</dbReference>
<evidence type="ECO:0000256" key="3">
    <source>
        <dbReference type="ARBA" id="ARBA00022692"/>
    </source>
</evidence>
<reference evidence="9 10" key="1">
    <citation type="submission" date="2020-02" db="EMBL/GenBank/DDBJ databases">
        <title>Draft genome sequence of two Spirosoma agri KCTC 52727 and Spirosoma terrae KCTC 52035.</title>
        <authorList>
            <person name="Rojas J."/>
            <person name="Ambika Manirajan B."/>
            <person name="Ratering S."/>
            <person name="Suarez C."/>
            <person name="Schnell S."/>
        </authorList>
    </citation>
    <scope>NUCLEOTIDE SEQUENCE [LARGE SCALE GENOMIC DNA]</scope>
    <source>
        <strain evidence="9 10">KCTC 52727</strain>
    </source>
</reference>
<evidence type="ECO:0000256" key="6">
    <source>
        <dbReference type="SAM" id="Phobius"/>
    </source>
</evidence>
<feature type="transmembrane region" description="Helical" evidence="6">
    <location>
        <begin position="733"/>
        <end position="755"/>
    </location>
</feature>
<feature type="transmembrane region" description="Helical" evidence="6">
    <location>
        <begin position="424"/>
        <end position="444"/>
    </location>
</feature>
<accession>A0A6M0IS74</accession>
<dbReference type="EMBL" id="JAAGNZ010000009">
    <property type="protein sequence ID" value="NEU70827.1"/>
    <property type="molecule type" value="Genomic_DNA"/>
</dbReference>
<comment type="subcellular location">
    <subcellularLocation>
        <location evidence="1">Cell membrane</location>
        <topology evidence="1">Multi-pass membrane protein</topology>
    </subcellularLocation>
</comment>
<dbReference type="InterPro" id="IPR025857">
    <property type="entry name" value="MacB_PCD"/>
</dbReference>
<dbReference type="AlphaFoldDB" id="A0A6M0IS74"/>